<dbReference type="AlphaFoldDB" id="A0A401TLN2"/>
<comment type="caution">
    <text evidence="2">The sequence shown here is derived from an EMBL/GenBank/DDBJ whole genome shotgun (WGS) entry which is preliminary data.</text>
</comment>
<gene>
    <name evidence="2" type="ORF">chiPu_0027424</name>
</gene>
<evidence type="ECO:0000256" key="1">
    <source>
        <dbReference type="SAM" id="MobiDB-lite"/>
    </source>
</evidence>
<dbReference type="EMBL" id="BEZZ01103313">
    <property type="protein sequence ID" value="GCC43523.1"/>
    <property type="molecule type" value="Genomic_DNA"/>
</dbReference>
<reference evidence="2 3" key="1">
    <citation type="journal article" date="2018" name="Nat. Ecol. Evol.">
        <title>Shark genomes provide insights into elasmobranch evolution and the origin of vertebrates.</title>
        <authorList>
            <person name="Hara Y"/>
            <person name="Yamaguchi K"/>
            <person name="Onimaru K"/>
            <person name="Kadota M"/>
            <person name="Koyanagi M"/>
            <person name="Keeley SD"/>
            <person name="Tatsumi K"/>
            <person name="Tanaka K"/>
            <person name="Motone F"/>
            <person name="Kageyama Y"/>
            <person name="Nozu R"/>
            <person name="Adachi N"/>
            <person name="Nishimura O"/>
            <person name="Nakagawa R"/>
            <person name="Tanegashima C"/>
            <person name="Kiyatake I"/>
            <person name="Matsumoto R"/>
            <person name="Murakumo K"/>
            <person name="Nishida K"/>
            <person name="Terakita A"/>
            <person name="Kuratani S"/>
            <person name="Sato K"/>
            <person name="Hyodo S Kuraku.S."/>
        </authorList>
    </citation>
    <scope>NUCLEOTIDE SEQUENCE [LARGE SCALE GENOMIC DNA]</scope>
</reference>
<keyword evidence="3" id="KW-1185">Reference proteome</keyword>
<protein>
    <submittedName>
        <fullName evidence="2">Uncharacterized protein</fullName>
    </submittedName>
</protein>
<evidence type="ECO:0000313" key="2">
    <source>
        <dbReference type="EMBL" id="GCC43523.1"/>
    </source>
</evidence>
<feature type="region of interest" description="Disordered" evidence="1">
    <location>
        <begin position="43"/>
        <end position="112"/>
    </location>
</feature>
<sequence length="112" mass="12030">MGAPPCRSPAAMIVFEVNLQQFPCRRYGQTEWDKSVHYTWSPATSAASGQSHPVGIGGQGSGEIATQTGEPSQSSGEWGWARTMSKEGVDGLLRGKVIQDDSMSTPKSDRMI</sequence>
<accession>A0A401TLN2</accession>
<dbReference type="Proteomes" id="UP000287033">
    <property type="component" value="Unassembled WGS sequence"/>
</dbReference>
<proteinExistence type="predicted"/>
<feature type="compositionally biased region" description="Polar residues" evidence="1">
    <location>
        <begin position="64"/>
        <end position="76"/>
    </location>
</feature>
<evidence type="ECO:0000313" key="3">
    <source>
        <dbReference type="Proteomes" id="UP000287033"/>
    </source>
</evidence>
<organism evidence="2 3">
    <name type="scientific">Chiloscyllium punctatum</name>
    <name type="common">Brownbanded bambooshark</name>
    <name type="synonym">Hemiscyllium punctatum</name>
    <dbReference type="NCBI Taxonomy" id="137246"/>
    <lineage>
        <taxon>Eukaryota</taxon>
        <taxon>Metazoa</taxon>
        <taxon>Chordata</taxon>
        <taxon>Craniata</taxon>
        <taxon>Vertebrata</taxon>
        <taxon>Chondrichthyes</taxon>
        <taxon>Elasmobranchii</taxon>
        <taxon>Galeomorphii</taxon>
        <taxon>Galeoidea</taxon>
        <taxon>Orectolobiformes</taxon>
        <taxon>Hemiscylliidae</taxon>
        <taxon>Chiloscyllium</taxon>
    </lineage>
</organism>
<name>A0A401TLN2_CHIPU</name>